<evidence type="ECO:0000313" key="2">
    <source>
        <dbReference type="Proteomes" id="UP001596364"/>
    </source>
</evidence>
<name>A0ABW1XIN4_9ALTE</name>
<comment type="caution">
    <text evidence="1">The sequence shown here is derived from an EMBL/GenBank/DDBJ whole genome shotgun (WGS) entry which is preliminary data.</text>
</comment>
<organism evidence="1 2">
    <name type="scientific">Pseudobowmanella zhangzhouensis</name>
    <dbReference type="NCBI Taxonomy" id="1537679"/>
    <lineage>
        <taxon>Bacteria</taxon>
        <taxon>Pseudomonadati</taxon>
        <taxon>Pseudomonadota</taxon>
        <taxon>Gammaproteobacteria</taxon>
        <taxon>Alteromonadales</taxon>
        <taxon>Alteromonadaceae</taxon>
    </lineage>
</organism>
<reference evidence="2" key="1">
    <citation type="journal article" date="2019" name="Int. J. Syst. Evol. Microbiol.">
        <title>The Global Catalogue of Microorganisms (GCM) 10K type strain sequencing project: providing services to taxonomists for standard genome sequencing and annotation.</title>
        <authorList>
            <consortium name="The Broad Institute Genomics Platform"/>
            <consortium name="The Broad Institute Genome Sequencing Center for Infectious Disease"/>
            <person name="Wu L."/>
            <person name="Ma J."/>
        </authorList>
    </citation>
    <scope>NUCLEOTIDE SEQUENCE [LARGE SCALE GENOMIC DNA]</scope>
    <source>
        <strain evidence="2">CGMCC 1.16031</strain>
    </source>
</reference>
<sequence length="128" mass="14360">MKRLLLATYCLSLPALGCDVEVDGQDLLNMLQQSGHRPEHSCFEADLSKNHFFAFPEQDCEVIFDSNDWLSSDWQVKRVMGNGTFSLKREASQLIITIDAAGGFRLGTLVFSTDAEDCNDIQLEDILK</sequence>
<protein>
    <recommendedName>
        <fullName evidence="3">NlpE N-terminal domain-containing protein</fullName>
    </recommendedName>
</protein>
<accession>A0ABW1XIN4</accession>
<dbReference type="Proteomes" id="UP001596364">
    <property type="component" value="Unassembled WGS sequence"/>
</dbReference>
<evidence type="ECO:0008006" key="3">
    <source>
        <dbReference type="Google" id="ProtNLM"/>
    </source>
</evidence>
<dbReference type="RefSeq" id="WP_131256811.1">
    <property type="nucleotide sequence ID" value="NZ_JBHSUS010000001.1"/>
</dbReference>
<proteinExistence type="predicted"/>
<dbReference type="EMBL" id="JBHSUS010000001">
    <property type="protein sequence ID" value="MFC6439929.1"/>
    <property type="molecule type" value="Genomic_DNA"/>
</dbReference>
<keyword evidence="2" id="KW-1185">Reference proteome</keyword>
<gene>
    <name evidence="1" type="ORF">ACFP85_07200</name>
</gene>
<evidence type="ECO:0000313" key="1">
    <source>
        <dbReference type="EMBL" id="MFC6439929.1"/>
    </source>
</evidence>